<dbReference type="GO" id="GO:0006260">
    <property type="term" value="P:DNA replication"/>
    <property type="evidence" value="ECO:0007669"/>
    <property type="project" value="InterPro"/>
</dbReference>
<dbReference type="AlphaFoldDB" id="A0A0V8CZ75"/>
<organism evidence="3 4">
    <name type="scientific">Lactococcus lactis subsp. lactis</name>
    <name type="common">Streptococcus lactis</name>
    <dbReference type="NCBI Taxonomy" id="1360"/>
    <lineage>
        <taxon>Bacteria</taxon>
        <taxon>Bacillati</taxon>
        <taxon>Bacillota</taxon>
        <taxon>Bacilli</taxon>
        <taxon>Lactobacillales</taxon>
        <taxon>Streptococcaceae</taxon>
        <taxon>Lactococcus</taxon>
    </lineage>
</organism>
<evidence type="ECO:0000313" key="3">
    <source>
        <dbReference type="EMBL" id="KSU06596.1"/>
    </source>
</evidence>
<dbReference type="GO" id="GO:0003697">
    <property type="term" value="F:single-stranded DNA binding"/>
    <property type="evidence" value="ECO:0007669"/>
    <property type="project" value="InterPro"/>
</dbReference>
<evidence type="ECO:0000313" key="4">
    <source>
        <dbReference type="Proteomes" id="UP000054230"/>
    </source>
</evidence>
<evidence type="ECO:0000256" key="2">
    <source>
        <dbReference type="PROSITE-ProRule" id="PRU00252"/>
    </source>
</evidence>
<dbReference type="SUPFAM" id="SSF50249">
    <property type="entry name" value="Nucleic acid-binding proteins"/>
    <property type="match status" value="1"/>
</dbReference>
<keyword evidence="1 2" id="KW-0238">DNA-binding</keyword>
<dbReference type="PATRIC" id="fig|1360.106.peg.2645"/>
<sequence>MNNTHQIGHLSKDLELKKKPANKSYVHFSIAVNRKSKNANGNCEADFIPCILWGEKAETLVKYASKVNRIGIDGELRTNPIKTLQESNGLVWKFSSIILSF</sequence>
<dbReference type="PIRSF" id="PIRSF002070">
    <property type="entry name" value="SSB"/>
    <property type="match status" value="1"/>
</dbReference>
<gene>
    <name evidence="3" type="ORF">LMG8520_2063</name>
</gene>
<proteinExistence type="predicted"/>
<protein>
    <submittedName>
        <fullName evidence="3">tRNA-binding protein</fullName>
    </submittedName>
</protein>
<dbReference type="Proteomes" id="UP000054230">
    <property type="component" value="Unassembled WGS sequence"/>
</dbReference>
<dbReference type="RefSeq" id="WP_237671221.1">
    <property type="nucleotide sequence ID" value="NZ_LKLP01000103.1"/>
</dbReference>
<comment type="caution">
    <text evidence="3">The sequence shown here is derived from an EMBL/GenBank/DDBJ whole genome shotgun (WGS) entry which is preliminary data.</text>
</comment>
<dbReference type="EMBL" id="LKLP01000103">
    <property type="protein sequence ID" value="KSU06596.1"/>
    <property type="molecule type" value="Genomic_DNA"/>
</dbReference>
<accession>A0A0V8CZ75</accession>
<dbReference type="InterPro" id="IPR011344">
    <property type="entry name" value="ssDNA-bd"/>
</dbReference>
<dbReference type="Gene3D" id="2.40.50.140">
    <property type="entry name" value="Nucleic acid-binding proteins"/>
    <property type="match status" value="1"/>
</dbReference>
<evidence type="ECO:0000256" key="1">
    <source>
        <dbReference type="ARBA" id="ARBA00023125"/>
    </source>
</evidence>
<name>A0A0V8CZ75_LACLL</name>
<dbReference type="Pfam" id="PF00436">
    <property type="entry name" value="SSB"/>
    <property type="match status" value="1"/>
</dbReference>
<dbReference type="PROSITE" id="PS50935">
    <property type="entry name" value="SSB"/>
    <property type="match status" value="1"/>
</dbReference>
<dbReference type="InterPro" id="IPR012340">
    <property type="entry name" value="NA-bd_OB-fold"/>
</dbReference>
<dbReference type="InterPro" id="IPR000424">
    <property type="entry name" value="Primosome_PriB/ssb"/>
</dbReference>
<reference evidence="4" key="1">
    <citation type="submission" date="2015-10" db="EMBL/GenBank/DDBJ databases">
        <title>Draft Genome Sequences of 11 Lactococcus lactis subspecies cremoris strains.</title>
        <authorList>
            <person name="Wels M."/>
            <person name="Backus L."/>
            <person name="Boekhorst J."/>
            <person name="Dijkstra A."/>
            <person name="Beerthuizen M."/>
            <person name="Kelly W."/>
            <person name="Siezen R."/>
            <person name="Bachmann H."/>
            <person name="Van Hijum S."/>
        </authorList>
    </citation>
    <scope>NUCLEOTIDE SEQUENCE [LARGE SCALE GENOMIC DNA]</scope>
    <source>
        <strain evidence="4">LMG8520</strain>
    </source>
</reference>
<dbReference type="CDD" id="cd04496">
    <property type="entry name" value="SSB_OBF"/>
    <property type="match status" value="1"/>
</dbReference>